<dbReference type="EMBL" id="FMZM01000019">
    <property type="protein sequence ID" value="SDE32050.1"/>
    <property type="molecule type" value="Genomic_DNA"/>
</dbReference>
<organism evidence="1 2">
    <name type="scientific">Nocardioides lianchengensis</name>
    <dbReference type="NCBI Taxonomy" id="1045774"/>
    <lineage>
        <taxon>Bacteria</taxon>
        <taxon>Bacillati</taxon>
        <taxon>Actinomycetota</taxon>
        <taxon>Actinomycetes</taxon>
        <taxon>Propionibacteriales</taxon>
        <taxon>Nocardioidaceae</taxon>
        <taxon>Nocardioides</taxon>
    </lineage>
</organism>
<evidence type="ECO:0000313" key="1">
    <source>
        <dbReference type="EMBL" id="SDE32050.1"/>
    </source>
</evidence>
<keyword evidence="2" id="KW-1185">Reference proteome</keyword>
<evidence type="ECO:0000313" key="2">
    <source>
        <dbReference type="Proteomes" id="UP000199034"/>
    </source>
</evidence>
<reference evidence="1 2" key="1">
    <citation type="submission" date="2016-10" db="EMBL/GenBank/DDBJ databases">
        <authorList>
            <person name="de Groot N.N."/>
        </authorList>
    </citation>
    <scope>NUCLEOTIDE SEQUENCE [LARGE SCALE GENOMIC DNA]</scope>
    <source>
        <strain evidence="1 2">CGMCC 4.6858</strain>
    </source>
</reference>
<dbReference type="Proteomes" id="UP000199034">
    <property type="component" value="Unassembled WGS sequence"/>
</dbReference>
<accession>A0A1G7BZT2</accession>
<dbReference type="STRING" id="1045774.SAMN05421872_11961"/>
<gene>
    <name evidence="1" type="ORF">SAMN05421872_11961</name>
</gene>
<sequence>MEPGGPLEVARRPRARLAVWTVVVAVVVGLVFWFVTSPPALATTDDTVVTSAPVGQDVYLSVAPGESDRTLRLSGVQVHVTAEAPVEVEPLLCVGGSPRVTTDPGAFCDELVPPDDHSFGAGDTIVLRVRGEYAGEVSVDRVRLGFREGLRWGTRASGAPANVTVLSR</sequence>
<dbReference type="RefSeq" id="WP_139175865.1">
    <property type="nucleotide sequence ID" value="NZ_FMZM01000019.1"/>
</dbReference>
<protein>
    <submittedName>
        <fullName evidence="1">Uncharacterized protein</fullName>
    </submittedName>
</protein>
<name>A0A1G7BZT2_9ACTN</name>
<proteinExistence type="predicted"/>
<dbReference type="AlphaFoldDB" id="A0A1G7BZT2"/>
<dbReference type="OrthoDB" id="3788245at2"/>